<dbReference type="Proteomes" id="UP000821837">
    <property type="component" value="Chromosome 1"/>
</dbReference>
<keyword evidence="1" id="KW-0479">Metal-binding</keyword>
<organism evidence="5 6">
    <name type="scientific">Rhipicephalus sanguineus</name>
    <name type="common">Brown dog tick</name>
    <name type="synonym">Ixodes sanguineus</name>
    <dbReference type="NCBI Taxonomy" id="34632"/>
    <lineage>
        <taxon>Eukaryota</taxon>
        <taxon>Metazoa</taxon>
        <taxon>Ecdysozoa</taxon>
        <taxon>Arthropoda</taxon>
        <taxon>Chelicerata</taxon>
        <taxon>Arachnida</taxon>
        <taxon>Acari</taxon>
        <taxon>Parasitiformes</taxon>
        <taxon>Ixodida</taxon>
        <taxon>Ixodoidea</taxon>
        <taxon>Ixodidae</taxon>
        <taxon>Rhipicephalinae</taxon>
        <taxon>Rhipicephalus</taxon>
        <taxon>Rhipicephalus</taxon>
    </lineage>
</organism>
<accession>A0A9D4T8H1</accession>
<keyword evidence="6" id="KW-1185">Reference proteome</keyword>
<dbReference type="EMBL" id="JABSTV010001245">
    <property type="protein sequence ID" value="KAH7981977.1"/>
    <property type="molecule type" value="Genomic_DNA"/>
</dbReference>
<reference evidence="5" key="2">
    <citation type="submission" date="2021-09" db="EMBL/GenBank/DDBJ databases">
        <authorList>
            <person name="Jia N."/>
            <person name="Wang J."/>
            <person name="Shi W."/>
            <person name="Du L."/>
            <person name="Sun Y."/>
            <person name="Zhan W."/>
            <person name="Jiang J."/>
            <person name="Wang Q."/>
            <person name="Zhang B."/>
            <person name="Ji P."/>
            <person name="Sakyi L.B."/>
            <person name="Cui X."/>
            <person name="Yuan T."/>
            <person name="Jiang B."/>
            <person name="Yang W."/>
            <person name="Lam T.T.-Y."/>
            <person name="Chang Q."/>
            <person name="Ding S."/>
            <person name="Wang X."/>
            <person name="Zhu J."/>
            <person name="Ruan X."/>
            <person name="Zhao L."/>
            <person name="Wei J."/>
            <person name="Que T."/>
            <person name="Du C."/>
            <person name="Cheng J."/>
            <person name="Dai P."/>
            <person name="Han X."/>
            <person name="Huang E."/>
            <person name="Gao Y."/>
            <person name="Liu J."/>
            <person name="Shao H."/>
            <person name="Ye R."/>
            <person name="Li L."/>
            <person name="Wei W."/>
            <person name="Wang X."/>
            <person name="Wang C."/>
            <person name="Huo Q."/>
            <person name="Li W."/>
            <person name="Guo W."/>
            <person name="Chen H."/>
            <person name="Chen S."/>
            <person name="Zhou L."/>
            <person name="Zhou L."/>
            <person name="Ni X."/>
            <person name="Tian J."/>
            <person name="Zhou Y."/>
            <person name="Sheng Y."/>
            <person name="Liu T."/>
            <person name="Pan Y."/>
            <person name="Xia L."/>
            <person name="Li J."/>
            <person name="Zhao F."/>
            <person name="Cao W."/>
        </authorList>
    </citation>
    <scope>NUCLEOTIDE SEQUENCE</scope>
    <source>
        <strain evidence="5">Rsan-2018</strain>
        <tissue evidence="5">Larvae</tissue>
    </source>
</reference>
<evidence type="ECO:0000259" key="4">
    <source>
        <dbReference type="PROSITE" id="PS50158"/>
    </source>
</evidence>
<sequence>MPLEESKIVVRPRGGLDIVKTGTTTVATAKITSEESAADTICPNTQQNIMVGPKVPNFVRYGVTLIPCHLYRKQIDVCHQCGRVGHRKDVCPTPTIKTCLACGVANPKEDHSCTPKCKLCGGEHSTGDRTCKAKYKMPYVVRKRQWVRRQAELQLLPESDFPPLDKPSAMQKSRTPSKNRAPKSRDSSKKRSPSHERVGWVDAAKGNNTRSAQKITEAAKKDDMNKVREANETLRQENAALRTTINNLSREIAEIRKLLLCNNESPQRPTPSSRETEETSTKNQEAAVEEPAQKKRAIEAPRKQKENDRNENLEAKFEARFTKLEELLTANIAAVTAMKQTVDNYQAENINRFAYIERTLQPIITNVEMALPRITGRQMQRSNVPSATPEVYYRRNVYLPLLADFENQLRDRFDAHKKVVVGLNMLLPKFCASASLSDIDDAVQFYLGDIPSANVIEAEFTSASSELTWVVIVEEPSVGPISLKRRQSLVEVVLVDAHHLALLAHPRHNLTAYRCLHEFQREF</sequence>
<feature type="compositionally biased region" description="Basic and acidic residues" evidence="3">
    <location>
        <begin position="183"/>
        <end position="199"/>
    </location>
</feature>
<gene>
    <name evidence="5" type="ORF">HPB52_002329</name>
</gene>
<feature type="coiled-coil region" evidence="2">
    <location>
        <begin position="217"/>
        <end position="258"/>
    </location>
</feature>
<comment type="caution">
    <text evidence="5">The sequence shown here is derived from an EMBL/GenBank/DDBJ whole genome shotgun (WGS) entry which is preliminary data.</text>
</comment>
<keyword evidence="1" id="KW-0863">Zinc-finger</keyword>
<protein>
    <recommendedName>
        <fullName evidence="4">CCHC-type domain-containing protein</fullName>
    </recommendedName>
</protein>
<evidence type="ECO:0000313" key="6">
    <source>
        <dbReference type="Proteomes" id="UP000821837"/>
    </source>
</evidence>
<keyword evidence="2" id="KW-0175">Coiled coil</keyword>
<evidence type="ECO:0000313" key="5">
    <source>
        <dbReference type="EMBL" id="KAH7981977.1"/>
    </source>
</evidence>
<name>A0A9D4T8H1_RHISA</name>
<dbReference type="VEuPathDB" id="VectorBase:RSAN_036040"/>
<dbReference type="InterPro" id="IPR001878">
    <property type="entry name" value="Znf_CCHC"/>
</dbReference>
<feature type="region of interest" description="Disordered" evidence="3">
    <location>
        <begin position="262"/>
        <end position="311"/>
    </location>
</feature>
<evidence type="ECO:0000256" key="3">
    <source>
        <dbReference type="SAM" id="MobiDB-lite"/>
    </source>
</evidence>
<dbReference type="PROSITE" id="PS50158">
    <property type="entry name" value="ZF_CCHC"/>
    <property type="match status" value="1"/>
</dbReference>
<dbReference type="GO" id="GO:0008270">
    <property type="term" value="F:zinc ion binding"/>
    <property type="evidence" value="ECO:0007669"/>
    <property type="project" value="UniProtKB-KW"/>
</dbReference>
<feature type="domain" description="CCHC-type" evidence="4">
    <location>
        <begin position="78"/>
        <end position="92"/>
    </location>
</feature>
<feature type="compositionally biased region" description="Basic and acidic residues" evidence="3">
    <location>
        <begin position="291"/>
        <end position="311"/>
    </location>
</feature>
<feature type="region of interest" description="Disordered" evidence="3">
    <location>
        <begin position="158"/>
        <end position="211"/>
    </location>
</feature>
<dbReference type="GO" id="GO:0003676">
    <property type="term" value="F:nucleic acid binding"/>
    <property type="evidence" value="ECO:0007669"/>
    <property type="project" value="InterPro"/>
</dbReference>
<evidence type="ECO:0000256" key="2">
    <source>
        <dbReference type="SAM" id="Coils"/>
    </source>
</evidence>
<evidence type="ECO:0000256" key="1">
    <source>
        <dbReference type="PROSITE-ProRule" id="PRU00047"/>
    </source>
</evidence>
<keyword evidence="1" id="KW-0862">Zinc</keyword>
<reference evidence="5" key="1">
    <citation type="journal article" date="2020" name="Cell">
        <title>Large-Scale Comparative Analyses of Tick Genomes Elucidate Their Genetic Diversity and Vector Capacities.</title>
        <authorList>
            <consortium name="Tick Genome and Microbiome Consortium (TIGMIC)"/>
            <person name="Jia N."/>
            <person name="Wang J."/>
            <person name="Shi W."/>
            <person name="Du L."/>
            <person name="Sun Y."/>
            <person name="Zhan W."/>
            <person name="Jiang J.F."/>
            <person name="Wang Q."/>
            <person name="Zhang B."/>
            <person name="Ji P."/>
            <person name="Bell-Sakyi L."/>
            <person name="Cui X.M."/>
            <person name="Yuan T.T."/>
            <person name="Jiang B.G."/>
            <person name="Yang W.F."/>
            <person name="Lam T.T."/>
            <person name="Chang Q.C."/>
            <person name="Ding S.J."/>
            <person name="Wang X.J."/>
            <person name="Zhu J.G."/>
            <person name="Ruan X.D."/>
            <person name="Zhao L."/>
            <person name="Wei J.T."/>
            <person name="Ye R.Z."/>
            <person name="Que T.C."/>
            <person name="Du C.H."/>
            <person name="Zhou Y.H."/>
            <person name="Cheng J.X."/>
            <person name="Dai P.F."/>
            <person name="Guo W.B."/>
            <person name="Han X.H."/>
            <person name="Huang E.J."/>
            <person name="Li L.F."/>
            <person name="Wei W."/>
            <person name="Gao Y.C."/>
            <person name="Liu J.Z."/>
            <person name="Shao H.Z."/>
            <person name="Wang X."/>
            <person name="Wang C.C."/>
            <person name="Yang T.C."/>
            <person name="Huo Q.B."/>
            <person name="Li W."/>
            <person name="Chen H.Y."/>
            <person name="Chen S.E."/>
            <person name="Zhou L.G."/>
            <person name="Ni X.B."/>
            <person name="Tian J.H."/>
            <person name="Sheng Y."/>
            <person name="Liu T."/>
            <person name="Pan Y.S."/>
            <person name="Xia L.Y."/>
            <person name="Li J."/>
            <person name="Zhao F."/>
            <person name="Cao W.C."/>
        </authorList>
    </citation>
    <scope>NUCLEOTIDE SEQUENCE</scope>
    <source>
        <strain evidence="5">Rsan-2018</strain>
    </source>
</reference>
<dbReference type="AlphaFoldDB" id="A0A9D4T8H1"/>
<proteinExistence type="predicted"/>